<feature type="transmembrane region" description="Helical" evidence="7">
    <location>
        <begin position="350"/>
        <end position="369"/>
    </location>
</feature>
<dbReference type="FunFam" id="1.20.1250.20:FF:000011">
    <property type="entry name" value="MFS multidrug transporter, putative"/>
    <property type="match status" value="1"/>
</dbReference>
<feature type="transmembrane region" description="Helical" evidence="7">
    <location>
        <begin position="242"/>
        <end position="266"/>
    </location>
</feature>
<dbReference type="GO" id="GO:0005886">
    <property type="term" value="C:plasma membrane"/>
    <property type="evidence" value="ECO:0007669"/>
    <property type="project" value="TreeGrafter"/>
</dbReference>
<accession>A0A448YLY3</accession>
<gene>
    <name evidence="9" type="ORF">BRENAR_LOCUS2595</name>
</gene>
<dbReference type="SUPFAM" id="SSF103473">
    <property type="entry name" value="MFS general substrate transporter"/>
    <property type="match status" value="1"/>
</dbReference>
<dbReference type="AlphaFoldDB" id="A0A448YLY3"/>
<feature type="domain" description="Major facilitator superfamily (MFS) profile" evidence="8">
    <location>
        <begin position="118"/>
        <end position="548"/>
    </location>
</feature>
<evidence type="ECO:0000256" key="3">
    <source>
        <dbReference type="ARBA" id="ARBA00022692"/>
    </source>
</evidence>
<feature type="compositionally biased region" description="Polar residues" evidence="6">
    <location>
        <begin position="37"/>
        <end position="53"/>
    </location>
</feature>
<comment type="subcellular location">
    <subcellularLocation>
        <location evidence="1">Membrane</location>
        <topology evidence="1">Multi-pass membrane protein</topology>
    </subcellularLocation>
</comment>
<name>A0A448YLY3_BRENA</name>
<keyword evidence="3 7" id="KW-0812">Transmembrane</keyword>
<evidence type="ECO:0000256" key="2">
    <source>
        <dbReference type="ARBA" id="ARBA00022448"/>
    </source>
</evidence>
<dbReference type="Gene3D" id="1.20.1250.20">
    <property type="entry name" value="MFS general substrate transporter like domains"/>
    <property type="match status" value="1"/>
</dbReference>
<dbReference type="OrthoDB" id="9986881at2759"/>
<feature type="region of interest" description="Disordered" evidence="6">
    <location>
        <begin position="24"/>
        <end position="53"/>
    </location>
</feature>
<evidence type="ECO:0000256" key="6">
    <source>
        <dbReference type="SAM" id="MobiDB-lite"/>
    </source>
</evidence>
<evidence type="ECO:0000256" key="5">
    <source>
        <dbReference type="ARBA" id="ARBA00023136"/>
    </source>
</evidence>
<reference evidence="9 10" key="1">
    <citation type="submission" date="2018-12" db="EMBL/GenBank/DDBJ databases">
        <authorList>
            <person name="Tiukova I."/>
            <person name="Dainat J."/>
        </authorList>
    </citation>
    <scope>NUCLEOTIDE SEQUENCE [LARGE SCALE GENOMIC DNA]</scope>
</reference>
<evidence type="ECO:0000259" key="8">
    <source>
        <dbReference type="PROSITE" id="PS50850"/>
    </source>
</evidence>
<dbReference type="PROSITE" id="PS50850">
    <property type="entry name" value="MFS"/>
    <property type="match status" value="1"/>
</dbReference>
<protein>
    <submittedName>
        <fullName evidence="9">DEKNAAC102837</fullName>
    </submittedName>
</protein>
<dbReference type="STRING" id="13370.A0A448YLY3"/>
<dbReference type="InParanoid" id="A0A448YLY3"/>
<keyword evidence="5 7" id="KW-0472">Membrane</keyword>
<evidence type="ECO:0000313" key="10">
    <source>
        <dbReference type="Proteomes" id="UP000290900"/>
    </source>
</evidence>
<feature type="transmembrane region" description="Helical" evidence="7">
    <location>
        <begin position="146"/>
        <end position="172"/>
    </location>
</feature>
<feature type="transmembrane region" description="Helical" evidence="7">
    <location>
        <begin position="523"/>
        <end position="544"/>
    </location>
</feature>
<sequence length="561" mass="62150">MIDSESFLSDEKDSQTDIERQLIEQPTAAAQPLDTIVSHSPTSVAPSLSRPLTNTEIKSIKEDDTMALEEEEFPIPRMGGGRDYPPSLPDPEAYTVLFDGEDDPMHPHNWPVKTKFIQCAIVAFEAVCVTFDSSVFAEATPALSSIYHVAGVVATLGTTLFILGFATGPVVWAPLSELYGRRPVLIVSSFLFTVFNFAVACSDRLSAIMICRFFAGCLGAAALVVVPASLADMFNNKTRGAALILFCIVTVGGPIAAPFIGAFIVANPHMGWRWIEFITGIMSAVAFAFIVFFGKETHHAIILTNKARDIRRRTGMWGVHSAHEQFSLTVKQIIDSALTRPLRMLFTEPILFFITLYNSFIFGMLYLFLTAYPIVFREGYHMVAGVAELPILSIFVGQILGSVFCLNYEKVYIRKLEQNQGRIVPENRLPPMLYGAVAFPIGVLWFCWTGNYPDKIHWIVPTISGIFTGFGLVTIFIPSLNYIVDCYLKFPASAIAANTLLRMAFGGAFPLFASFMFENMGTNWAGLLLGLFSIVMIIPPVLFLKYGRQIRNRSKFAVHED</sequence>
<keyword evidence="10" id="KW-1185">Reference proteome</keyword>
<proteinExistence type="predicted"/>
<evidence type="ECO:0000256" key="7">
    <source>
        <dbReference type="SAM" id="Phobius"/>
    </source>
</evidence>
<dbReference type="FunCoup" id="A0A448YLY3">
    <property type="interactions" value="109"/>
</dbReference>
<dbReference type="InterPro" id="IPR036259">
    <property type="entry name" value="MFS_trans_sf"/>
</dbReference>
<dbReference type="Proteomes" id="UP000290900">
    <property type="component" value="Unassembled WGS sequence"/>
</dbReference>
<dbReference type="PANTHER" id="PTHR23502">
    <property type="entry name" value="MAJOR FACILITATOR SUPERFAMILY"/>
    <property type="match status" value="1"/>
</dbReference>
<feature type="transmembrane region" description="Helical" evidence="7">
    <location>
        <begin position="429"/>
        <end position="446"/>
    </location>
</feature>
<evidence type="ECO:0000256" key="1">
    <source>
        <dbReference type="ARBA" id="ARBA00004141"/>
    </source>
</evidence>
<dbReference type="Pfam" id="PF07690">
    <property type="entry name" value="MFS_1"/>
    <property type="match status" value="1"/>
</dbReference>
<dbReference type="CDD" id="cd17323">
    <property type="entry name" value="MFS_Tpo1_MDR_like"/>
    <property type="match status" value="1"/>
</dbReference>
<organism evidence="9 10">
    <name type="scientific">Brettanomyces naardenensis</name>
    <name type="common">Yeast</name>
    <dbReference type="NCBI Taxonomy" id="13370"/>
    <lineage>
        <taxon>Eukaryota</taxon>
        <taxon>Fungi</taxon>
        <taxon>Dikarya</taxon>
        <taxon>Ascomycota</taxon>
        <taxon>Saccharomycotina</taxon>
        <taxon>Pichiomycetes</taxon>
        <taxon>Pichiales</taxon>
        <taxon>Pichiaceae</taxon>
        <taxon>Brettanomyces</taxon>
    </lineage>
</organism>
<evidence type="ECO:0000256" key="4">
    <source>
        <dbReference type="ARBA" id="ARBA00022989"/>
    </source>
</evidence>
<keyword evidence="4 7" id="KW-1133">Transmembrane helix</keyword>
<dbReference type="PANTHER" id="PTHR23502:SF31">
    <property type="entry name" value="POLYAMINE TRANSPORTER 1"/>
    <property type="match status" value="1"/>
</dbReference>
<feature type="transmembrane region" description="Helical" evidence="7">
    <location>
        <begin position="495"/>
        <end position="517"/>
    </location>
</feature>
<feature type="transmembrane region" description="Helical" evidence="7">
    <location>
        <begin position="184"/>
        <end position="200"/>
    </location>
</feature>
<dbReference type="GO" id="GO:0022857">
    <property type="term" value="F:transmembrane transporter activity"/>
    <property type="evidence" value="ECO:0007669"/>
    <property type="project" value="InterPro"/>
</dbReference>
<feature type="transmembrane region" description="Helical" evidence="7">
    <location>
        <begin position="206"/>
        <end position="230"/>
    </location>
</feature>
<feature type="transmembrane region" description="Helical" evidence="7">
    <location>
        <begin position="272"/>
        <end position="293"/>
    </location>
</feature>
<keyword evidence="2" id="KW-0813">Transport</keyword>
<dbReference type="EMBL" id="CAACVR010000013">
    <property type="protein sequence ID" value="VEU21863.1"/>
    <property type="molecule type" value="Genomic_DNA"/>
</dbReference>
<feature type="transmembrane region" description="Helical" evidence="7">
    <location>
        <begin position="458"/>
        <end position="483"/>
    </location>
</feature>
<dbReference type="InterPro" id="IPR020846">
    <property type="entry name" value="MFS_dom"/>
</dbReference>
<feature type="transmembrane region" description="Helical" evidence="7">
    <location>
        <begin position="389"/>
        <end position="408"/>
    </location>
</feature>
<dbReference type="InterPro" id="IPR011701">
    <property type="entry name" value="MFS"/>
</dbReference>
<evidence type="ECO:0000313" key="9">
    <source>
        <dbReference type="EMBL" id="VEU21863.1"/>
    </source>
</evidence>